<dbReference type="KEGG" id="rhoz:GXP67_29345"/>
<evidence type="ECO:0000256" key="1">
    <source>
        <dbReference type="SAM" id="Coils"/>
    </source>
</evidence>
<dbReference type="EMBL" id="CP048222">
    <property type="protein sequence ID" value="QHT72207.1"/>
    <property type="molecule type" value="Genomic_DNA"/>
</dbReference>
<dbReference type="AlphaFoldDB" id="A0A6C0GWC6"/>
<evidence type="ECO:0000313" key="3">
    <source>
        <dbReference type="Proteomes" id="UP000480178"/>
    </source>
</evidence>
<gene>
    <name evidence="2" type="ORF">GXP67_29345</name>
</gene>
<protein>
    <recommendedName>
        <fullName evidence="4">Periplasmic heavy metal sensor</fullName>
    </recommendedName>
</protein>
<evidence type="ECO:0008006" key="4">
    <source>
        <dbReference type="Google" id="ProtNLM"/>
    </source>
</evidence>
<name>A0A6C0GWC6_9BACT</name>
<organism evidence="2 3">
    <name type="scientific">Rhodocytophaga rosea</name>
    <dbReference type="NCBI Taxonomy" id="2704465"/>
    <lineage>
        <taxon>Bacteria</taxon>
        <taxon>Pseudomonadati</taxon>
        <taxon>Bacteroidota</taxon>
        <taxon>Cytophagia</taxon>
        <taxon>Cytophagales</taxon>
        <taxon>Rhodocytophagaceae</taxon>
        <taxon>Rhodocytophaga</taxon>
    </lineage>
</organism>
<sequence>MAQRNPSQERITSAKIGLITTRLNLNTDQAPQFWAVYNEYTDKKMAIRQNLRKLRIQNTNLNATDDEVKDALNQMLVFRQNEVDLEKEYMTKFLKTISPKQLAELYKTEQDFTKLLLERLEDRRPADKDGRRDEKRDKE</sequence>
<reference evidence="2 3" key="1">
    <citation type="submission" date="2020-01" db="EMBL/GenBank/DDBJ databases">
        <authorList>
            <person name="Kim M.K."/>
        </authorList>
    </citation>
    <scope>NUCLEOTIDE SEQUENCE [LARGE SCALE GENOMIC DNA]</scope>
    <source>
        <strain evidence="2 3">172606-1</strain>
    </source>
</reference>
<evidence type="ECO:0000313" key="2">
    <source>
        <dbReference type="EMBL" id="QHT72207.1"/>
    </source>
</evidence>
<keyword evidence="1" id="KW-0175">Coiled coil</keyword>
<accession>A0A6C0GWC6</accession>
<keyword evidence="3" id="KW-1185">Reference proteome</keyword>
<proteinExistence type="predicted"/>
<feature type="coiled-coil region" evidence="1">
    <location>
        <begin position="37"/>
        <end position="64"/>
    </location>
</feature>
<dbReference type="Proteomes" id="UP000480178">
    <property type="component" value="Chromosome"/>
</dbReference>